<name>A0A0R1W1U8_9LACO</name>
<organism evidence="2 3">
    <name type="scientific">Liquorilactobacillus ghanensis DSM 18630</name>
    <dbReference type="NCBI Taxonomy" id="1423750"/>
    <lineage>
        <taxon>Bacteria</taxon>
        <taxon>Bacillati</taxon>
        <taxon>Bacillota</taxon>
        <taxon>Bacilli</taxon>
        <taxon>Lactobacillales</taxon>
        <taxon>Lactobacillaceae</taxon>
        <taxon>Liquorilactobacillus</taxon>
    </lineage>
</organism>
<evidence type="ECO:0008006" key="4">
    <source>
        <dbReference type="Google" id="ProtNLM"/>
    </source>
</evidence>
<evidence type="ECO:0000256" key="1">
    <source>
        <dbReference type="SAM" id="Phobius"/>
    </source>
</evidence>
<dbReference type="GeneID" id="98317851"/>
<proteinExistence type="predicted"/>
<dbReference type="STRING" id="1423750.FC89_GL001655"/>
<dbReference type="Proteomes" id="UP000051451">
    <property type="component" value="Unassembled WGS sequence"/>
</dbReference>
<dbReference type="EMBL" id="AZGB01000001">
    <property type="protein sequence ID" value="KRM08316.1"/>
    <property type="molecule type" value="Genomic_DNA"/>
</dbReference>
<feature type="transmembrane region" description="Helical" evidence="1">
    <location>
        <begin position="93"/>
        <end position="115"/>
    </location>
</feature>
<feature type="transmembrane region" description="Helical" evidence="1">
    <location>
        <begin position="48"/>
        <end position="81"/>
    </location>
</feature>
<evidence type="ECO:0000313" key="3">
    <source>
        <dbReference type="Proteomes" id="UP000051451"/>
    </source>
</evidence>
<keyword evidence="1" id="KW-1133">Transmembrane helix</keyword>
<dbReference type="OrthoDB" id="2329030at2"/>
<dbReference type="AlphaFoldDB" id="A0A0R1W1U8"/>
<dbReference type="RefSeq" id="WP_057870596.1">
    <property type="nucleotide sequence ID" value="NZ_AZGB01000001.1"/>
</dbReference>
<keyword evidence="1" id="KW-0472">Membrane</keyword>
<protein>
    <recommendedName>
        <fullName evidence="4">Integral membrane protein</fullName>
    </recommendedName>
</protein>
<sequence>MLKITGLVLYLIWIILLFFKLRHAVKTKQLSYKELFFGNLPWYRNSRNWILILAILLCEITLDLKTFYLLVLISGLLLILFCGLIKHFKLRNFYSVAALSLVGILLAAVSSAILYHL</sequence>
<reference evidence="2 3" key="1">
    <citation type="journal article" date="2015" name="Genome Announc.">
        <title>Expanding the biotechnology potential of lactobacilli through comparative genomics of 213 strains and associated genera.</title>
        <authorList>
            <person name="Sun Z."/>
            <person name="Harris H.M."/>
            <person name="McCann A."/>
            <person name="Guo C."/>
            <person name="Argimon S."/>
            <person name="Zhang W."/>
            <person name="Yang X."/>
            <person name="Jeffery I.B."/>
            <person name="Cooney J.C."/>
            <person name="Kagawa T.F."/>
            <person name="Liu W."/>
            <person name="Song Y."/>
            <person name="Salvetti E."/>
            <person name="Wrobel A."/>
            <person name="Rasinkangas P."/>
            <person name="Parkhill J."/>
            <person name="Rea M.C."/>
            <person name="O'Sullivan O."/>
            <person name="Ritari J."/>
            <person name="Douillard F.P."/>
            <person name="Paul Ross R."/>
            <person name="Yang R."/>
            <person name="Briner A.E."/>
            <person name="Felis G.E."/>
            <person name="de Vos W.M."/>
            <person name="Barrangou R."/>
            <person name="Klaenhammer T.R."/>
            <person name="Caufield P.W."/>
            <person name="Cui Y."/>
            <person name="Zhang H."/>
            <person name="O'Toole P.W."/>
        </authorList>
    </citation>
    <scope>NUCLEOTIDE SEQUENCE [LARGE SCALE GENOMIC DNA]</scope>
    <source>
        <strain evidence="2 3">DSM 18630</strain>
    </source>
</reference>
<gene>
    <name evidence="2" type="ORF">FC89_GL001655</name>
</gene>
<comment type="caution">
    <text evidence="2">The sequence shown here is derived from an EMBL/GenBank/DDBJ whole genome shotgun (WGS) entry which is preliminary data.</text>
</comment>
<keyword evidence="3" id="KW-1185">Reference proteome</keyword>
<keyword evidence="1" id="KW-0812">Transmembrane</keyword>
<dbReference type="PATRIC" id="fig|1423750.3.peg.1699"/>
<evidence type="ECO:0000313" key="2">
    <source>
        <dbReference type="EMBL" id="KRM08316.1"/>
    </source>
</evidence>
<accession>A0A0R1W1U8</accession>